<keyword evidence="1" id="KW-0472">Membrane</keyword>
<sequence length="56" mass="6461">MKEKYLIPILIFFVLGSAAISRIHSLSQTFKSFFYGTALVVLLVIGMIRTYHYFKS</sequence>
<gene>
    <name evidence="2" type="ORF">JF544_13995</name>
</gene>
<comment type="caution">
    <text evidence="2">The sequence shown here is derived from an EMBL/GenBank/DDBJ whole genome shotgun (WGS) entry which is preliminary data.</text>
</comment>
<keyword evidence="1" id="KW-0812">Transmembrane</keyword>
<evidence type="ECO:0000313" key="2">
    <source>
        <dbReference type="EMBL" id="MBN8236375.1"/>
    </source>
</evidence>
<protein>
    <submittedName>
        <fullName evidence="2">Uncharacterized protein</fullName>
    </submittedName>
</protein>
<keyword evidence="1" id="KW-1133">Transmembrane helix</keyword>
<accession>A0ABS3DYE1</accession>
<dbReference type="RefSeq" id="WP_156896506.1">
    <property type="nucleotide sequence ID" value="NZ_JAEKJY010000004.1"/>
</dbReference>
<reference evidence="2 3" key="1">
    <citation type="submission" date="2020-12" db="EMBL/GenBank/DDBJ databases">
        <title>Oil enriched cultivation method for isolating marine PHA-producing bacteria.</title>
        <authorList>
            <person name="Zheng W."/>
            <person name="Yu S."/>
            <person name="Huang Y."/>
        </authorList>
    </citation>
    <scope>NUCLEOTIDE SEQUENCE [LARGE SCALE GENOMIC DNA]</scope>
    <source>
        <strain evidence="2 3">SY-2-6</strain>
    </source>
</reference>
<dbReference type="EMBL" id="JAEKJY010000004">
    <property type="protein sequence ID" value="MBN8236375.1"/>
    <property type="molecule type" value="Genomic_DNA"/>
</dbReference>
<proteinExistence type="predicted"/>
<dbReference type="Proteomes" id="UP000663970">
    <property type="component" value="Unassembled WGS sequence"/>
</dbReference>
<organism evidence="2 3">
    <name type="scientific">Halobacillus kuroshimensis</name>
    <dbReference type="NCBI Taxonomy" id="302481"/>
    <lineage>
        <taxon>Bacteria</taxon>
        <taxon>Bacillati</taxon>
        <taxon>Bacillota</taxon>
        <taxon>Bacilli</taxon>
        <taxon>Bacillales</taxon>
        <taxon>Bacillaceae</taxon>
        <taxon>Halobacillus</taxon>
    </lineage>
</organism>
<evidence type="ECO:0000256" key="1">
    <source>
        <dbReference type="SAM" id="Phobius"/>
    </source>
</evidence>
<feature type="transmembrane region" description="Helical" evidence="1">
    <location>
        <begin position="35"/>
        <end position="54"/>
    </location>
</feature>
<keyword evidence="3" id="KW-1185">Reference proteome</keyword>
<name>A0ABS3DYE1_9BACI</name>
<evidence type="ECO:0000313" key="3">
    <source>
        <dbReference type="Proteomes" id="UP000663970"/>
    </source>
</evidence>